<dbReference type="InterPro" id="IPR008979">
    <property type="entry name" value="Galactose-bd-like_sf"/>
</dbReference>
<dbReference type="EnsemblMetazoa" id="G9591.3">
    <property type="protein sequence ID" value="G9591.3:cds"/>
    <property type="gene ID" value="G9591"/>
</dbReference>
<evidence type="ECO:0000313" key="2">
    <source>
        <dbReference type="EnsemblMetazoa" id="G9591.3:cds"/>
    </source>
</evidence>
<keyword evidence="1" id="KW-0812">Transmembrane</keyword>
<evidence type="ECO:0000256" key="1">
    <source>
        <dbReference type="SAM" id="Phobius"/>
    </source>
</evidence>
<sequence length="145" mass="16692">MVSLFGHSVYHFDVLTVWFCLLAVSQAAYVNIALYKPADHQYQYQPGDDKYDVSNASNAVDGRKSDLSGGGGQCAASYREQTATWWVNLTTIQSIHNIAIYFRTENSLPCIVTFYSFIFTFRKQFKIQIIFIFTDYYISELSYRV</sequence>
<dbReference type="Gene3D" id="2.60.120.260">
    <property type="entry name" value="Galactose-binding domain-like"/>
    <property type="match status" value="1"/>
</dbReference>
<protein>
    <submittedName>
        <fullName evidence="2">Uncharacterized protein</fullName>
    </submittedName>
</protein>
<reference evidence="2" key="1">
    <citation type="submission" date="2022-08" db="UniProtKB">
        <authorList>
            <consortium name="EnsemblMetazoa"/>
        </authorList>
    </citation>
    <scope>IDENTIFICATION</scope>
    <source>
        <strain evidence="2">05x7-T-G4-1.051#20</strain>
    </source>
</reference>
<dbReference type="AlphaFoldDB" id="A0A8W8P3T5"/>
<feature type="transmembrane region" description="Helical" evidence="1">
    <location>
        <begin position="15"/>
        <end position="35"/>
    </location>
</feature>
<name>A0A8W8P3T5_MAGGI</name>
<keyword evidence="1" id="KW-1133">Transmembrane helix</keyword>
<accession>A0A8W8P3T5</accession>
<proteinExistence type="predicted"/>
<organism evidence="2 3">
    <name type="scientific">Magallana gigas</name>
    <name type="common">Pacific oyster</name>
    <name type="synonym">Crassostrea gigas</name>
    <dbReference type="NCBI Taxonomy" id="29159"/>
    <lineage>
        <taxon>Eukaryota</taxon>
        <taxon>Metazoa</taxon>
        <taxon>Spiralia</taxon>
        <taxon>Lophotrochozoa</taxon>
        <taxon>Mollusca</taxon>
        <taxon>Bivalvia</taxon>
        <taxon>Autobranchia</taxon>
        <taxon>Pteriomorphia</taxon>
        <taxon>Ostreida</taxon>
        <taxon>Ostreoidea</taxon>
        <taxon>Ostreidae</taxon>
        <taxon>Magallana</taxon>
    </lineage>
</organism>
<keyword evidence="3" id="KW-1185">Reference proteome</keyword>
<dbReference type="SUPFAM" id="SSF49785">
    <property type="entry name" value="Galactose-binding domain-like"/>
    <property type="match status" value="1"/>
</dbReference>
<dbReference type="Proteomes" id="UP000005408">
    <property type="component" value="Unassembled WGS sequence"/>
</dbReference>
<evidence type="ECO:0000313" key="3">
    <source>
        <dbReference type="Proteomes" id="UP000005408"/>
    </source>
</evidence>
<keyword evidence="1" id="KW-0472">Membrane</keyword>